<protein>
    <recommendedName>
        <fullName evidence="5">DNA primase</fullName>
    </recommendedName>
</protein>
<dbReference type="EMBL" id="OZ038524">
    <property type="protein sequence ID" value="CAL2085259.1"/>
    <property type="molecule type" value="Genomic_DNA"/>
</dbReference>
<sequence length="304" mass="35085">MDNFRYILEKYNGTKSRYHCPNCNKPNQFTRYIDTQTNEHLNDAVGACSRLVKCGYHYKPKQYFQDNNTFETKAVPFVRKPPPPKPITSYFNAEVMNKSLSSKAPNFFLDYLITLFGTETAQMLIMDYNIGTSTKWNGATTFWQQDINGKIRSGKVMLYNPENGKRVKKPYNHIGWEHSEIDNFNLEQCYFGEHLLNEDKNKPIAICESEKTAIICSICLPEFFWLACGSLNNLSKAKTKVLKGRNVVLFPDAGCYNNWNDKIPRLAKDVYFTTNTLLRDKATDYQKEQGFDIADCLIQSQKAT</sequence>
<organism evidence="3 4">
    <name type="scientific">Tenacibaculum dicentrarchi</name>
    <dbReference type="NCBI Taxonomy" id="669041"/>
    <lineage>
        <taxon>Bacteria</taxon>
        <taxon>Pseudomonadati</taxon>
        <taxon>Bacteroidota</taxon>
        <taxon>Flavobacteriia</taxon>
        <taxon>Flavobacteriales</taxon>
        <taxon>Flavobacteriaceae</taxon>
        <taxon>Tenacibaculum</taxon>
    </lineage>
</organism>
<proteinExistence type="predicted"/>
<name>A0ABM9NZL0_9FLAO</name>
<dbReference type="NCBIfam" id="NF040506">
    <property type="entry name" value="PG0870_Nterm"/>
    <property type="match status" value="1"/>
</dbReference>
<evidence type="ECO:0000313" key="4">
    <source>
        <dbReference type="Proteomes" id="UP001497514"/>
    </source>
</evidence>
<dbReference type="InterPro" id="IPR045951">
    <property type="entry name" value="DUF6371"/>
</dbReference>
<dbReference type="InterPro" id="IPR047731">
    <property type="entry name" value="Zinc_ribbon_put"/>
</dbReference>
<evidence type="ECO:0008006" key="5">
    <source>
        <dbReference type="Google" id="ProtNLM"/>
    </source>
</evidence>
<dbReference type="Pfam" id="PF21957">
    <property type="entry name" value="Zn_ribbon_16"/>
    <property type="match status" value="1"/>
</dbReference>
<gene>
    <name evidence="3" type="ORF">TD3509T_1856</name>
</gene>
<feature type="domain" description="Zinc beta-ribbon finger putative" evidence="2">
    <location>
        <begin position="4"/>
        <end position="68"/>
    </location>
</feature>
<reference evidence="3 4" key="1">
    <citation type="submission" date="2024-05" db="EMBL/GenBank/DDBJ databases">
        <authorList>
            <person name="Duchaud E."/>
        </authorList>
    </citation>
    <scope>NUCLEOTIDE SEQUENCE [LARGE SCALE GENOMIC DNA]</scope>
    <source>
        <strain evidence="3">Ena-SAMPLE-TAB-13-05-2024-13:56:06:370-140309</strain>
    </source>
</reference>
<evidence type="ECO:0000259" key="2">
    <source>
        <dbReference type="Pfam" id="PF21957"/>
    </source>
</evidence>
<dbReference type="Proteomes" id="UP001497514">
    <property type="component" value="Chromosome"/>
</dbReference>
<keyword evidence="4" id="KW-1185">Reference proteome</keyword>
<accession>A0ABM9NZL0</accession>
<dbReference type="Pfam" id="PF19898">
    <property type="entry name" value="DUF6371"/>
    <property type="match status" value="1"/>
</dbReference>
<feature type="domain" description="DUF6371" evidence="1">
    <location>
        <begin position="106"/>
        <end position="252"/>
    </location>
</feature>
<evidence type="ECO:0000313" key="3">
    <source>
        <dbReference type="EMBL" id="CAL2085259.1"/>
    </source>
</evidence>
<evidence type="ECO:0000259" key="1">
    <source>
        <dbReference type="Pfam" id="PF19898"/>
    </source>
</evidence>
<dbReference type="RefSeq" id="WP_101902953.1">
    <property type="nucleotide sequence ID" value="NZ_OZ038524.1"/>
</dbReference>